<comment type="caution">
    <text evidence="2">The sequence shown here is derived from an EMBL/GenBank/DDBJ whole genome shotgun (WGS) entry which is preliminary data.</text>
</comment>
<dbReference type="RefSeq" id="WP_250097322.1">
    <property type="nucleotide sequence ID" value="NZ_JAKRYL010000015.1"/>
</dbReference>
<feature type="transmembrane region" description="Helical" evidence="1">
    <location>
        <begin position="12"/>
        <end position="31"/>
    </location>
</feature>
<feature type="transmembrane region" description="Helical" evidence="1">
    <location>
        <begin position="248"/>
        <end position="267"/>
    </location>
</feature>
<feature type="transmembrane region" description="Helical" evidence="1">
    <location>
        <begin position="205"/>
        <end position="224"/>
    </location>
</feature>
<accession>A0A9X2I556</accession>
<organism evidence="2 3">
    <name type="scientific">Halalkalibacter alkaliphilus</name>
    <dbReference type="NCBI Taxonomy" id="2917993"/>
    <lineage>
        <taxon>Bacteria</taxon>
        <taxon>Bacillati</taxon>
        <taxon>Bacillota</taxon>
        <taxon>Bacilli</taxon>
        <taxon>Bacillales</taxon>
        <taxon>Bacillaceae</taxon>
        <taxon>Halalkalibacter</taxon>
    </lineage>
</organism>
<dbReference type="AlphaFoldDB" id="A0A9X2I556"/>
<gene>
    <name evidence="2" type="ORF">MF646_14975</name>
</gene>
<evidence type="ECO:0000313" key="3">
    <source>
        <dbReference type="Proteomes" id="UP001139150"/>
    </source>
</evidence>
<reference evidence="2" key="1">
    <citation type="submission" date="2022-02" db="EMBL/GenBank/DDBJ databases">
        <title>Halalkalibacter sp. nov. isolated from Lonar Lake, India.</title>
        <authorList>
            <person name="Joshi A."/>
            <person name="Thite S."/>
            <person name="Lodha T."/>
        </authorList>
    </citation>
    <scope>NUCLEOTIDE SEQUENCE</scope>
    <source>
        <strain evidence="2">MEB205</strain>
    </source>
</reference>
<sequence length="461" mass="51018">MAVTHFHLFTRVLGVLCYVTSILYLIDSFFPSSILKVTYSTFSAILLICALFFLTTMNRVIVLLLLATGTVCLMIEKSDFTLALLGFGENVNLLTLFLLIPLIGTFMSTAGYLSALKEKVLERQKKAGQHPYRLSFILTATMSVLLNFGSMAIVKRIADESFTSYRNQALTLTIMRGFATSMLWSPYFVNVGLVLVLFDVAWFDIGGYGLILACIYIVFCMIMFKKISFEDDPLIEKVDQTPKDHSNQSSICGFVTFCAILIILSFLLDFLLHVRMLTVVSLLAIVLPICFALITNNLKTFIQDVSEQVQTAFIKLKNELAVFISAGFLGMAMSHTDIGNFLSKVLFQASFGSVFFISLFLVILATLLAQIGIHPVIIVIGIGSALSPDQFGVSPEYLALVLLIAWTVSTQLSPFSGQVLMAAKLMDKPTSVIVKQNLLFVSMIGLTLTAVLYSFYVFGWL</sequence>
<dbReference type="Proteomes" id="UP001139150">
    <property type="component" value="Unassembled WGS sequence"/>
</dbReference>
<feature type="transmembrane region" description="Helical" evidence="1">
    <location>
        <begin position="93"/>
        <end position="113"/>
    </location>
</feature>
<evidence type="ECO:0000256" key="1">
    <source>
        <dbReference type="SAM" id="Phobius"/>
    </source>
</evidence>
<proteinExistence type="predicted"/>
<feature type="transmembrane region" description="Helical" evidence="1">
    <location>
        <begin position="320"/>
        <end position="342"/>
    </location>
</feature>
<keyword evidence="1" id="KW-1133">Transmembrane helix</keyword>
<feature type="transmembrane region" description="Helical" evidence="1">
    <location>
        <begin position="354"/>
        <end position="385"/>
    </location>
</feature>
<evidence type="ECO:0008006" key="4">
    <source>
        <dbReference type="Google" id="ProtNLM"/>
    </source>
</evidence>
<keyword evidence="3" id="KW-1185">Reference proteome</keyword>
<keyword evidence="1" id="KW-0812">Transmembrane</keyword>
<evidence type="ECO:0000313" key="2">
    <source>
        <dbReference type="EMBL" id="MCL7748431.1"/>
    </source>
</evidence>
<feature type="transmembrane region" description="Helical" evidence="1">
    <location>
        <begin position="397"/>
        <end position="417"/>
    </location>
</feature>
<dbReference type="EMBL" id="JAKRYL010000015">
    <property type="protein sequence ID" value="MCL7748431.1"/>
    <property type="molecule type" value="Genomic_DNA"/>
</dbReference>
<protein>
    <recommendedName>
        <fullName evidence="4">C4-dicarboxylate ABC transporter</fullName>
    </recommendedName>
</protein>
<feature type="transmembrane region" description="Helical" evidence="1">
    <location>
        <begin position="174"/>
        <end position="198"/>
    </location>
</feature>
<feature type="transmembrane region" description="Helical" evidence="1">
    <location>
        <begin position="274"/>
        <end position="294"/>
    </location>
</feature>
<feature type="transmembrane region" description="Helical" evidence="1">
    <location>
        <begin position="134"/>
        <end position="154"/>
    </location>
</feature>
<name>A0A9X2I556_9BACI</name>
<keyword evidence="1" id="KW-0472">Membrane</keyword>
<feature type="transmembrane region" description="Helical" evidence="1">
    <location>
        <begin position="438"/>
        <end position="458"/>
    </location>
</feature>